<feature type="domain" description="Ig-like" evidence="6">
    <location>
        <begin position="206"/>
        <end position="275"/>
    </location>
</feature>
<accession>A0A8C1MFD3</accession>
<dbReference type="Proteomes" id="UP000694427">
    <property type="component" value="Unplaced"/>
</dbReference>
<keyword evidence="2 5" id="KW-0812">Transmembrane</keyword>
<reference evidence="7" key="1">
    <citation type="submission" date="2025-08" db="UniProtKB">
        <authorList>
            <consortium name="Ensembl"/>
        </authorList>
    </citation>
    <scope>IDENTIFICATION</scope>
</reference>
<dbReference type="CDD" id="cd05716">
    <property type="entry name" value="IgV_pIgR_like"/>
    <property type="match status" value="1"/>
</dbReference>
<keyword evidence="8" id="KW-1185">Reference proteome</keyword>
<keyword evidence="3 5" id="KW-0472">Membrane</keyword>
<dbReference type="Pfam" id="PF07686">
    <property type="entry name" value="V-set"/>
    <property type="match status" value="2"/>
</dbReference>
<dbReference type="InterPro" id="IPR036179">
    <property type="entry name" value="Ig-like_dom_sf"/>
</dbReference>
<dbReference type="InterPro" id="IPR013783">
    <property type="entry name" value="Ig-like_fold"/>
</dbReference>
<sequence length="620" mass="70651">MYSLHERRTIINYIKHKWINEGRFTLFSNDYGKLMIYIRELNTQHFGTYWIEVEGQWYIDMILNVEEDSCCKVSKRVMVNIGETATFSCEYSYNHINDPKIIFKEEKDSIEMIYSRWKKKKRFSIFDDRHKNIFSVRITAVTIDDGGVYLCGVWINRHSYSYYIINTVHIHVVTKVGVSRVSGSSGGGLMIKCEHPQYKTNPKYICKESDGCSERKNPGVQGEWMENGDVSLYDDTRAGVLMVFFRELKAADAGTYRCGVKVSDYTESFTELQLSVRHDANYPKSVTESVCLGGEVNITCQIPEKHEVHFCKEDDNHICQTISSSKVTEMSGSSERNEERVVTVSISNVSVRDAGVYWCGAETRDTYLTFISLNTKIQLNLIMPPVVRHEGESAEIICSYDSIYKSKPKSLCKGKCSTRDRNPLSETVREEKETKTGRLTLNDDVTAGVFTGTITGLTAEDAGKYWCAVTLETELNYLYTHLIVIMNEDFSVIIIISVSVILLLIGGFTLTVCKLRHKRKGRISTSDKRKRKKNAISSCADSRRDSLSDPGSAQMKNHDDLPTIPSDELLYTAVSFQKHEEALSDATVRFSEDEIHSYYAAVIYHKRTNSLITDHHTNIL</sequence>
<organism evidence="7 8">
    <name type="scientific">Cyprinus carpio</name>
    <name type="common">Common carp</name>
    <dbReference type="NCBI Taxonomy" id="7962"/>
    <lineage>
        <taxon>Eukaryota</taxon>
        <taxon>Metazoa</taxon>
        <taxon>Chordata</taxon>
        <taxon>Craniata</taxon>
        <taxon>Vertebrata</taxon>
        <taxon>Euteleostomi</taxon>
        <taxon>Actinopterygii</taxon>
        <taxon>Neopterygii</taxon>
        <taxon>Teleostei</taxon>
        <taxon>Ostariophysi</taxon>
        <taxon>Cypriniformes</taxon>
        <taxon>Cyprinidae</taxon>
        <taxon>Cyprininae</taxon>
        <taxon>Cyprinus</taxon>
    </lineage>
</organism>
<name>A0A8C1MFD3_CYPCA</name>
<feature type="domain" description="Ig-like" evidence="6">
    <location>
        <begin position="82"/>
        <end position="153"/>
    </location>
</feature>
<dbReference type="SUPFAM" id="SSF48726">
    <property type="entry name" value="Immunoglobulin"/>
    <property type="match status" value="4"/>
</dbReference>
<dbReference type="PROSITE" id="PS50835">
    <property type="entry name" value="IG_LIKE"/>
    <property type="match status" value="2"/>
</dbReference>
<dbReference type="InterPro" id="IPR013106">
    <property type="entry name" value="Ig_V-set"/>
</dbReference>
<feature type="region of interest" description="Disordered" evidence="4">
    <location>
        <begin position="523"/>
        <end position="564"/>
    </location>
</feature>
<evidence type="ECO:0000259" key="6">
    <source>
        <dbReference type="PROSITE" id="PS50835"/>
    </source>
</evidence>
<dbReference type="SMART" id="SM00406">
    <property type="entry name" value="IGv"/>
    <property type="match status" value="1"/>
</dbReference>
<keyword evidence="5" id="KW-1133">Transmembrane helix</keyword>
<feature type="transmembrane region" description="Helical" evidence="5">
    <location>
        <begin position="490"/>
        <end position="513"/>
    </location>
</feature>
<comment type="subcellular location">
    <subcellularLocation>
        <location evidence="1">Membrane</location>
    </subcellularLocation>
</comment>
<dbReference type="Gene3D" id="2.60.40.10">
    <property type="entry name" value="Immunoglobulins"/>
    <property type="match status" value="4"/>
</dbReference>
<evidence type="ECO:0000256" key="4">
    <source>
        <dbReference type="SAM" id="MobiDB-lite"/>
    </source>
</evidence>
<dbReference type="PANTHER" id="PTHR11860:SF118">
    <property type="entry name" value="CMRF35-LIKE MOLECULE 3-RELATED"/>
    <property type="match status" value="1"/>
</dbReference>
<dbReference type="AlphaFoldDB" id="A0A8C1MFD3"/>
<dbReference type="PANTHER" id="PTHR11860">
    <property type="entry name" value="POLYMERIC-IMMUNOGLOBULIN RECEPTOR"/>
    <property type="match status" value="1"/>
</dbReference>
<dbReference type="GO" id="GO:0004888">
    <property type="term" value="F:transmembrane signaling receptor activity"/>
    <property type="evidence" value="ECO:0007669"/>
    <property type="project" value="TreeGrafter"/>
</dbReference>
<dbReference type="GO" id="GO:0005886">
    <property type="term" value="C:plasma membrane"/>
    <property type="evidence" value="ECO:0007669"/>
    <property type="project" value="TreeGrafter"/>
</dbReference>
<evidence type="ECO:0000313" key="7">
    <source>
        <dbReference type="Ensembl" id="ENSCCRP00010074516.1"/>
    </source>
</evidence>
<evidence type="ECO:0000256" key="3">
    <source>
        <dbReference type="ARBA" id="ARBA00023136"/>
    </source>
</evidence>
<protein>
    <recommendedName>
        <fullName evidence="6">Ig-like domain-containing protein</fullName>
    </recommendedName>
</protein>
<evidence type="ECO:0000256" key="5">
    <source>
        <dbReference type="SAM" id="Phobius"/>
    </source>
</evidence>
<evidence type="ECO:0000313" key="8">
    <source>
        <dbReference type="Proteomes" id="UP000694427"/>
    </source>
</evidence>
<dbReference type="InterPro" id="IPR003599">
    <property type="entry name" value="Ig_sub"/>
</dbReference>
<feature type="compositionally biased region" description="Basic residues" evidence="4">
    <location>
        <begin position="523"/>
        <end position="534"/>
    </location>
</feature>
<evidence type="ECO:0000256" key="1">
    <source>
        <dbReference type="ARBA" id="ARBA00004370"/>
    </source>
</evidence>
<dbReference type="Ensembl" id="ENSCCRT00010082592.1">
    <property type="protein sequence ID" value="ENSCCRP00010074516.1"/>
    <property type="gene ID" value="ENSCCRG00010032498.1"/>
</dbReference>
<evidence type="ECO:0000256" key="2">
    <source>
        <dbReference type="ARBA" id="ARBA00022692"/>
    </source>
</evidence>
<dbReference type="InterPro" id="IPR050671">
    <property type="entry name" value="CD300_family_receptors"/>
</dbReference>
<proteinExistence type="predicted"/>
<reference evidence="7" key="2">
    <citation type="submission" date="2025-09" db="UniProtKB">
        <authorList>
            <consortium name="Ensembl"/>
        </authorList>
    </citation>
    <scope>IDENTIFICATION</scope>
</reference>
<dbReference type="SMART" id="SM00409">
    <property type="entry name" value="IG"/>
    <property type="match status" value="4"/>
</dbReference>
<dbReference type="InterPro" id="IPR007110">
    <property type="entry name" value="Ig-like_dom"/>
</dbReference>